<gene>
    <name evidence="3" type="ORF">SMDB11_2435</name>
</gene>
<dbReference type="Pfam" id="PF01075">
    <property type="entry name" value="Glyco_transf_9"/>
    <property type="match status" value="1"/>
</dbReference>
<dbReference type="InterPro" id="IPR051199">
    <property type="entry name" value="LPS_LOS_Heptosyltrfase"/>
</dbReference>
<dbReference type="Gene3D" id="3.40.50.2000">
    <property type="entry name" value="Glycogen Phosphorylase B"/>
    <property type="match status" value="2"/>
</dbReference>
<evidence type="ECO:0000256" key="1">
    <source>
        <dbReference type="ARBA" id="ARBA00022676"/>
    </source>
</evidence>
<name>A0ABC9IJY2_SERMA</name>
<keyword evidence="2 3" id="KW-0808">Transferase</keyword>
<dbReference type="SUPFAM" id="SSF53756">
    <property type="entry name" value="UDP-Glycosyltransferase/glycogen phosphorylase"/>
    <property type="match status" value="1"/>
</dbReference>
<proteinExistence type="predicted"/>
<dbReference type="CDD" id="cd03789">
    <property type="entry name" value="GT9_LPS_heptosyltransferase"/>
    <property type="match status" value="1"/>
</dbReference>
<protein>
    <submittedName>
        <fullName evidence="3">Glycosyl transferase</fullName>
    </submittedName>
</protein>
<evidence type="ECO:0000313" key="4">
    <source>
        <dbReference type="Proteomes" id="UP000018979"/>
    </source>
</evidence>
<reference evidence="4" key="2">
    <citation type="submission" date="2013-11" db="EMBL/GenBank/DDBJ databases">
        <title>Genome sequences of clinical and environmental isolates of Serratia marcescens.</title>
        <authorList>
            <person name="Iguchi A."/>
            <person name="Komatsu H."/>
            <person name="Nagaya Y."/>
            <person name="Ogura Y."/>
            <person name="Katsura K."/>
            <person name="Kurokawa K."/>
            <person name="Ooka T."/>
            <person name="Hattori M."/>
            <person name="Gotoh N."/>
            <person name="Thomson N."/>
            <person name="Hayashi T."/>
        </authorList>
    </citation>
    <scope>NUCLEOTIDE SEQUENCE [LARGE SCALE GENOMIC DNA]</scope>
    <source>
        <strain evidence="4">Db11</strain>
    </source>
</reference>
<dbReference type="AlphaFoldDB" id="A0ABC9IJY2"/>
<accession>A0ABC9IJY2</accession>
<dbReference type="Proteomes" id="UP000018979">
    <property type="component" value="Chromosome I"/>
</dbReference>
<reference evidence="3 4" key="3">
    <citation type="journal article" date="2014" name="Genome Biol. Evol.">
        <title>Genome evolution and plasticity of Serratia marcescens, an important multidrug-resistant nosocomial pathogen.</title>
        <authorList>
            <person name="Iguchi A."/>
            <person name="Nagaya Y."/>
            <person name="Pradel E."/>
            <person name="Ooka T."/>
            <person name="Ogura Y."/>
            <person name="Katsura K."/>
            <person name="Kurokawa K."/>
            <person name="Oshima K."/>
            <person name="Hattori M."/>
            <person name="Parkhill J."/>
            <person name="Sebaihia M."/>
            <person name="Coulthurst S.J."/>
            <person name="Gotoh N."/>
            <person name="Thomson N.R."/>
            <person name="Ewbank J.J."/>
            <person name="Hayashi T."/>
        </authorList>
    </citation>
    <scope>NUCLEOTIDE SEQUENCE [LARGE SCALE GENOMIC DNA]</scope>
    <source>
        <strain evidence="3 4">Db11</strain>
    </source>
</reference>
<organism evidence="3 4">
    <name type="scientific">Serratia marcescens subsp. marcescens Db11</name>
    <dbReference type="NCBI Taxonomy" id="273526"/>
    <lineage>
        <taxon>Bacteria</taxon>
        <taxon>Pseudomonadati</taxon>
        <taxon>Pseudomonadota</taxon>
        <taxon>Gammaproteobacteria</taxon>
        <taxon>Enterobacterales</taxon>
        <taxon>Yersiniaceae</taxon>
        <taxon>Serratia</taxon>
    </lineage>
</organism>
<sequence>MVATELKRKRTAMSKQWKIAAANAGLRLYTRIAGNFRPAASFDPQQSFERIVIFSTSALGDLMFNTPAIRALCERYPGAQITLVSSHKNRQLVEGSPCFHDVIYWDHKAKDMLGVIRRLRKNRPQLAVILHSKAPYDVLVAITAGCQYLFKDIYGNKPSGMERWLTGVSRSTGGHLIQRKLDMVGQLGCRTDNPDMFIPVALPALAKPTGKIPIGFQMGASETLRRWPVERFVQLAQRLLAHSPDCQIELIGSKAERSLEREFMAGLSEEQQQRVVSHIGATTLPQLLATIANLQVLVTGDTGPLHLAVALKTATVSLFVTANPRHTGPYQDSERHQVMHVPVDSAALDTAQRSQPLSLIAAEQVLEKTLAALPPVHP</sequence>
<dbReference type="EMBL" id="HG326223">
    <property type="protein sequence ID" value="CDG13002.1"/>
    <property type="molecule type" value="Genomic_DNA"/>
</dbReference>
<dbReference type="PANTHER" id="PTHR30160">
    <property type="entry name" value="TETRAACYLDISACCHARIDE 4'-KINASE-RELATED"/>
    <property type="match status" value="1"/>
</dbReference>
<evidence type="ECO:0000313" key="3">
    <source>
        <dbReference type="EMBL" id="CDG13002.1"/>
    </source>
</evidence>
<dbReference type="GO" id="GO:0016757">
    <property type="term" value="F:glycosyltransferase activity"/>
    <property type="evidence" value="ECO:0007669"/>
    <property type="project" value="UniProtKB-KW"/>
</dbReference>
<reference evidence="3 4" key="1">
    <citation type="submission" date="2013-06" db="EMBL/GenBank/DDBJ databases">
        <authorList>
            <person name="Aslett M."/>
        </authorList>
    </citation>
    <scope>NUCLEOTIDE SEQUENCE [LARGE SCALE GENOMIC DNA]</scope>
    <source>
        <strain evidence="3 4">Db11</strain>
    </source>
</reference>
<dbReference type="PANTHER" id="PTHR30160:SF7">
    <property type="entry name" value="ADP-HEPTOSE--LPS HEPTOSYLTRANSFERASE 2"/>
    <property type="match status" value="1"/>
</dbReference>
<evidence type="ECO:0000256" key="2">
    <source>
        <dbReference type="ARBA" id="ARBA00022679"/>
    </source>
</evidence>
<keyword evidence="1" id="KW-0328">Glycosyltransferase</keyword>
<dbReference type="InterPro" id="IPR002201">
    <property type="entry name" value="Glyco_trans_9"/>
</dbReference>
<dbReference type="GO" id="GO:0009103">
    <property type="term" value="P:lipopolysaccharide biosynthetic process"/>
    <property type="evidence" value="ECO:0007669"/>
    <property type="project" value="UniProtKB-ARBA"/>
</dbReference>
<dbReference type="KEGG" id="smac:SMDB11_2435"/>